<sequence length="76" mass="8731">MKNNSTKKVSQLSAINESPSLRLVYKNEEVIKETTHAESDKKKTAPQAKTPNKLFVKEPLPLFNDYKFKCKDHDPL</sequence>
<reference evidence="1 2" key="1">
    <citation type="submission" date="2019-04" db="EMBL/GenBank/DDBJ databases">
        <title>Niastella caeni sp. nov., isolated from activated sludge.</title>
        <authorList>
            <person name="Sheng M."/>
        </authorList>
    </citation>
    <scope>NUCLEOTIDE SEQUENCE [LARGE SCALE GENOMIC DNA]</scope>
    <source>
        <strain evidence="1 2">HX-2-15</strain>
    </source>
</reference>
<dbReference type="EMBL" id="STFF01000001">
    <property type="protein sequence ID" value="THU40843.1"/>
    <property type="molecule type" value="Genomic_DNA"/>
</dbReference>
<gene>
    <name evidence="1" type="ORF">FAM09_01640</name>
</gene>
<evidence type="ECO:0000313" key="1">
    <source>
        <dbReference type="EMBL" id="THU40843.1"/>
    </source>
</evidence>
<dbReference type="AlphaFoldDB" id="A0A4S8HYI6"/>
<organism evidence="1 2">
    <name type="scientific">Niastella caeni</name>
    <dbReference type="NCBI Taxonomy" id="2569763"/>
    <lineage>
        <taxon>Bacteria</taxon>
        <taxon>Pseudomonadati</taxon>
        <taxon>Bacteroidota</taxon>
        <taxon>Chitinophagia</taxon>
        <taxon>Chitinophagales</taxon>
        <taxon>Chitinophagaceae</taxon>
        <taxon>Niastella</taxon>
    </lineage>
</organism>
<proteinExistence type="predicted"/>
<protein>
    <submittedName>
        <fullName evidence="1">Uncharacterized protein</fullName>
    </submittedName>
</protein>
<dbReference type="OrthoDB" id="678893at2"/>
<accession>A0A4S8HYI6</accession>
<comment type="caution">
    <text evidence="1">The sequence shown here is derived from an EMBL/GenBank/DDBJ whole genome shotgun (WGS) entry which is preliminary data.</text>
</comment>
<dbReference type="Proteomes" id="UP000306918">
    <property type="component" value="Unassembled WGS sequence"/>
</dbReference>
<dbReference type="RefSeq" id="WP_136575335.1">
    <property type="nucleotide sequence ID" value="NZ_STFF01000001.1"/>
</dbReference>
<keyword evidence="2" id="KW-1185">Reference proteome</keyword>
<evidence type="ECO:0000313" key="2">
    <source>
        <dbReference type="Proteomes" id="UP000306918"/>
    </source>
</evidence>
<name>A0A4S8HYI6_9BACT</name>